<protein>
    <submittedName>
        <fullName evidence="2">Uncharacterized protein</fullName>
    </submittedName>
</protein>
<feature type="compositionally biased region" description="Basic and acidic residues" evidence="1">
    <location>
        <begin position="1"/>
        <end position="14"/>
    </location>
</feature>
<dbReference type="RefSeq" id="WP_179269679.1">
    <property type="nucleotide sequence ID" value="NZ_CP058579.1"/>
</dbReference>
<feature type="region of interest" description="Disordered" evidence="1">
    <location>
        <begin position="1"/>
        <end position="61"/>
    </location>
</feature>
<dbReference type="OrthoDB" id="166046at2157"/>
<gene>
    <name evidence="2" type="ORF">HUG12_15680</name>
</gene>
<feature type="region of interest" description="Disordered" evidence="1">
    <location>
        <begin position="138"/>
        <end position="162"/>
    </location>
</feature>
<dbReference type="EMBL" id="CP058579">
    <property type="protein sequence ID" value="QLG63094.1"/>
    <property type="molecule type" value="Genomic_DNA"/>
</dbReference>
<proteinExistence type="predicted"/>
<dbReference type="AlphaFoldDB" id="A0A7D5LC66"/>
<dbReference type="KEGG" id="halu:HUG12_15680"/>
<dbReference type="GeneID" id="56038929"/>
<dbReference type="Proteomes" id="UP000509626">
    <property type="component" value="Chromosome"/>
</dbReference>
<keyword evidence="3" id="KW-1185">Reference proteome</keyword>
<evidence type="ECO:0000313" key="2">
    <source>
        <dbReference type="EMBL" id="QLG63094.1"/>
    </source>
</evidence>
<evidence type="ECO:0000313" key="3">
    <source>
        <dbReference type="Proteomes" id="UP000509626"/>
    </source>
</evidence>
<organism evidence="2 3">
    <name type="scientific">Halorarum salinum</name>
    <dbReference type="NCBI Taxonomy" id="2743089"/>
    <lineage>
        <taxon>Archaea</taxon>
        <taxon>Methanobacteriati</taxon>
        <taxon>Methanobacteriota</taxon>
        <taxon>Stenosarchaea group</taxon>
        <taxon>Halobacteria</taxon>
        <taxon>Halobacteriales</taxon>
        <taxon>Haloferacaceae</taxon>
        <taxon>Halorarum</taxon>
    </lineage>
</organism>
<feature type="compositionally biased region" description="Basic and acidic residues" evidence="1">
    <location>
        <begin position="36"/>
        <end position="52"/>
    </location>
</feature>
<accession>A0A7D5LC66</accession>
<reference evidence="2 3" key="1">
    <citation type="submission" date="2020-06" db="EMBL/GenBank/DDBJ databases">
        <title>NJ-3-1, isolated from saline soil.</title>
        <authorList>
            <person name="Cui H.L."/>
            <person name="Shi X."/>
        </authorList>
    </citation>
    <scope>NUCLEOTIDE SEQUENCE [LARGE SCALE GENOMIC DNA]</scope>
    <source>
        <strain evidence="2 3">NJ-3-1</strain>
    </source>
</reference>
<name>A0A7D5LC66_9EURY</name>
<evidence type="ECO:0000256" key="1">
    <source>
        <dbReference type="SAM" id="MobiDB-lite"/>
    </source>
</evidence>
<feature type="compositionally biased region" description="Basic and acidic residues" evidence="1">
    <location>
        <begin position="153"/>
        <end position="162"/>
    </location>
</feature>
<sequence length="162" mass="17835">MEERERNFADECGDHGGTNRHGEPCGRPAGWGTEFDDGKCRNHRGTSRDGSSHEGNTNAATHGAYAESFVEDFLTDDEIERVEQAQELLGTVEGAQDHGRLIAAIAIEQFRRTGDDRFLRRYEAICDKFGIAPADVQKHEHSGGGGGALEVVINREEYDGDE</sequence>